<accession>C4ZFT8</accession>
<keyword evidence="4" id="KW-0520">NAD</keyword>
<dbReference type="HOGENOM" id="CLU_011276_8_1_9"/>
<evidence type="ECO:0000256" key="5">
    <source>
        <dbReference type="ARBA" id="ARBA00023244"/>
    </source>
</evidence>
<reference evidence="8 9" key="1">
    <citation type="journal article" date="2009" name="Proc. Natl. Acad. Sci. U.S.A.">
        <title>Characterizing a model human gut microbiota composed of members of its two dominant bacterial phyla.</title>
        <authorList>
            <person name="Mahowald M.A."/>
            <person name="Rey F.E."/>
            <person name="Seedorf H."/>
            <person name="Turnbaugh P.J."/>
            <person name="Fulton R.S."/>
            <person name="Wollam A."/>
            <person name="Shah N."/>
            <person name="Wang C."/>
            <person name="Magrini V."/>
            <person name="Wilson R.K."/>
            <person name="Cantarel B.L."/>
            <person name="Coutinho P.M."/>
            <person name="Henrissat B."/>
            <person name="Crock L.W."/>
            <person name="Russell A."/>
            <person name="Verberkmoes N.C."/>
            <person name="Hettich R.L."/>
            <person name="Gordon J.I."/>
        </authorList>
    </citation>
    <scope>NUCLEOTIDE SEQUENCE [LARGE SCALE GENOMIC DNA]</scope>
    <source>
        <strain evidence="9">ATCC 33656 / DSM 3377 / JCM 17463 / KCTC 5835 / LMG 30912 / VPI 0990</strain>
    </source>
</reference>
<dbReference type="Pfam" id="PF13241">
    <property type="entry name" value="NAD_binding_7"/>
    <property type="match status" value="1"/>
</dbReference>
<dbReference type="GeneID" id="86987767"/>
<evidence type="ECO:0000313" key="8">
    <source>
        <dbReference type="EMBL" id="ACR74672.1"/>
    </source>
</evidence>
<dbReference type="GO" id="GO:0004325">
    <property type="term" value="F:ferrochelatase activity"/>
    <property type="evidence" value="ECO:0007669"/>
    <property type="project" value="InterPro"/>
</dbReference>
<dbReference type="PaxDb" id="515619-EUBREC_0902"/>
<dbReference type="RefSeq" id="WP_012741774.1">
    <property type="nucleotide sequence ID" value="NC_012781.1"/>
</dbReference>
<dbReference type="STRING" id="515619.EUBREC_0902"/>
<evidence type="ECO:0000256" key="4">
    <source>
        <dbReference type="ARBA" id="ARBA00023027"/>
    </source>
</evidence>
<dbReference type="GO" id="GO:0008168">
    <property type="term" value="F:methyltransferase activity"/>
    <property type="evidence" value="ECO:0007669"/>
    <property type="project" value="UniProtKB-KW"/>
</dbReference>
<keyword evidence="3" id="KW-0560">Oxidoreductase</keyword>
<protein>
    <recommendedName>
        <fullName evidence="2">precorrin-2 dehydrogenase</fullName>
        <ecNumber evidence="2">1.3.1.76</ecNumber>
    </recommendedName>
</protein>
<dbReference type="SUPFAM" id="SSF75615">
    <property type="entry name" value="Siroheme synthase middle domains-like"/>
    <property type="match status" value="1"/>
</dbReference>
<dbReference type="EMBL" id="CP001107">
    <property type="protein sequence ID" value="ACR74672.1"/>
    <property type="molecule type" value="Genomic_DNA"/>
</dbReference>
<evidence type="ECO:0000313" key="9">
    <source>
        <dbReference type="Proteomes" id="UP000001477"/>
    </source>
</evidence>
<comment type="catalytic activity">
    <reaction evidence="6">
        <text>precorrin-2 + NAD(+) = sirohydrochlorin + NADH + 2 H(+)</text>
        <dbReference type="Rhea" id="RHEA:15613"/>
        <dbReference type="ChEBI" id="CHEBI:15378"/>
        <dbReference type="ChEBI" id="CHEBI:57540"/>
        <dbReference type="ChEBI" id="CHEBI:57945"/>
        <dbReference type="ChEBI" id="CHEBI:58351"/>
        <dbReference type="ChEBI" id="CHEBI:58827"/>
        <dbReference type="EC" id="1.3.1.76"/>
    </reaction>
</comment>
<dbReference type="GO" id="GO:0032259">
    <property type="term" value="P:methylation"/>
    <property type="evidence" value="ECO:0007669"/>
    <property type="project" value="UniProtKB-KW"/>
</dbReference>
<keyword evidence="5" id="KW-0627">Porphyrin biosynthesis</keyword>
<evidence type="ECO:0000256" key="7">
    <source>
        <dbReference type="SAM" id="MobiDB-lite"/>
    </source>
</evidence>
<dbReference type="NCBIfam" id="TIGR01470">
    <property type="entry name" value="cysG_Nterm"/>
    <property type="match status" value="1"/>
</dbReference>
<dbReference type="GO" id="GO:0043115">
    <property type="term" value="F:precorrin-2 dehydrogenase activity"/>
    <property type="evidence" value="ECO:0007669"/>
    <property type="project" value="UniProtKB-EC"/>
</dbReference>
<evidence type="ECO:0000256" key="2">
    <source>
        <dbReference type="ARBA" id="ARBA00012400"/>
    </source>
</evidence>
<evidence type="ECO:0000256" key="3">
    <source>
        <dbReference type="ARBA" id="ARBA00023002"/>
    </source>
</evidence>
<sequence>MAYFPMFVDMTERECLIVGGGNVAYRKVIVMLDFGAKVTVVAEDICDELRKLTIDDIASEDKKGSYTANKENNQTDPDAANKENNQPDSDAADRITIIKRRFDRKDCDGMEMVIAATDDNALNHEIAEYCKANGIMVNAVDQKADCSFIFPSYIKEKNLVAAFSSGGNSPVLTQYLKGKEQEILTPFLGELNEYMGQIREKVIAQYDTQAERKRVFKEILCAAIDNGRIPEI</sequence>
<organism evidence="8 9">
    <name type="scientific">Agathobacter rectalis (strain ATCC 33656 / DSM 3377 / JCM 17463 / KCTC 5835 / VPI 0990)</name>
    <name type="common">Eubacterium rectale</name>
    <dbReference type="NCBI Taxonomy" id="515619"/>
    <lineage>
        <taxon>Bacteria</taxon>
        <taxon>Bacillati</taxon>
        <taxon>Bacillota</taxon>
        <taxon>Clostridia</taxon>
        <taxon>Lachnospirales</taxon>
        <taxon>Lachnospiraceae</taxon>
        <taxon>Agathobacter</taxon>
    </lineage>
</organism>
<dbReference type="SUPFAM" id="SSF51735">
    <property type="entry name" value="NAD(P)-binding Rossmann-fold domains"/>
    <property type="match status" value="1"/>
</dbReference>
<dbReference type="InterPro" id="IPR006367">
    <property type="entry name" value="Sirohaem_synthase_N"/>
</dbReference>
<evidence type="ECO:0000256" key="1">
    <source>
        <dbReference type="ARBA" id="ARBA00005010"/>
    </source>
</evidence>
<dbReference type="PANTHER" id="PTHR35330:SF1">
    <property type="entry name" value="SIROHEME BIOSYNTHESIS PROTEIN MET8"/>
    <property type="match status" value="1"/>
</dbReference>
<dbReference type="PANTHER" id="PTHR35330">
    <property type="entry name" value="SIROHEME BIOSYNTHESIS PROTEIN MET8"/>
    <property type="match status" value="1"/>
</dbReference>
<dbReference type="KEGG" id="ere:EUBREC_0902"/>
<evidence type="ECO:0000256" key="6">
    <source>
        <dbReference type="ARBA" id="ARBA00047561"/>
    </source>
</evidence>
<proteinExistence type="predicted"/>
<keyword evidence="8" id="KW-0489">Methyltransferase</keyword>
<dbReference type="AlphaFoldDB" id="C4ZFT8"/>
<comment type="pathway">
    <text evidence="1">Porphyrin-containing compound metabolism; siroheme biosynthesis; sirohydrochlorin from precorrin-2: step 1/1.</text>
</comment>
<dbReference type="Proteomes" id="UP000001477">
    <property type="component" value="Chromosome"/>
</dbReference>
<dbReference type="InterPro" id="IPR028161">
    <property type="entry name" value="Met8-like"/>
</dbReference>
<keyword evidence="8" id="KW-0808">Transferase</keyword>
<dbReference type="EC" id="1.3.1.76" evidence="2"/>
<feature type="compositionally biased region" description="Polar residues" evidence="7">
    <location>
        <begin position="66"/>
        <end position="88"/>
    </location>
</feature>
<name>C4ZFT8_AGARV</name>
<dbReference type="Gene3D" id="3.40.50.720">
    <property type="entry name" value="NAD(P)-binding Rossmann-like Domain"/>
    <property type="match status" value="1"/>
</dbReference>
<gene>
    <name evidence="8" type="ordered locus">EUBREC_0902</name>
</gene>
<feature type="region of interest" description="Disordered" evidence="7">
    <location>
        <begin position="64"/>
        <end position="90"/>
    </location>
</feature>
<dbReference type="UniPathway" id="UPA00262">
    <property type="reaction ID" value="UER00222"/>
</dbReference>
<dbReference type="InterPro" id="IPR036291">
    <property type="entry name" value="NAD(P)-bd_dom_sf"/>
</dbReference>
<dbReference type="GO" id="GO:0019354">
    <property type="term" value="P:siroheme biosynthetic process"/>
    <property type="evidence" value="ECO:0007669"/>
    <property type="project" value="UniProtKB-UniPathway"/>
</dbReference>
<dbReference type="Gene3D" id="3.30.160.110">
    <property type="entry name" value="Siroheme synthase, domain 2"/>
    <property type="match status" value="1"/>
</dbReference>